<dbReference type="Proteomes" id="UP000238523">
    <property type="component" value="Chromosome"/>
</dbReference>
<organism evidence="1 2">
    <name type="scientific">Rhizobium leguminosarum</name>
    <dbReference type="NCBI Taxonomy" id="384"/>
    <lineage>
        <taxon>Bacteria</taxon>
        <taxon>Pseudomonadati</taxon>
        <taxon>Pseudomonadota</taxon>
        <taxon>Alphaproteobacteria</taxon>
        <taxon>Hyphomicrobiales</taxon>
        <taxon>Rhizobiaceae</taxon>
        <taxon>Rhizobium/Agrobacterium group</taxon>
        <taxon>Rhizobium</taxon>
    </lineage>
</organism>
<dbReference type="EMBL" id="CP025012">
    <property type="protein sequence ID" value="AUW44854.1"/>
    <property type="molecule type" value="Genomic_DNA"/>
</dbReference>
<evidence type="ECO:0000313" key="2">
    <source>
        <dbReference type="Proteomes" id="UP000238523"/>
    </source>
</evidence>
<sequence>MPVKGGSGFAILCLLADGDKPHFRVRQYTKGQGLSSLGRHFCEKGCEISRFSHFTAPRAFF</sequence>
<name>A0A2K9Z9B9_RHILE</name>
<reference evidence="1 2" key="1">
    <citation type="submission" date="2017-11" db="EMBL/GenBank/DDBJ databases">
        <title>Complete genome of Rhizobium leguminosarum Norway, an ineffective micro-symbiont.</title>
        <authorList>
            <person name="Hoffrichter A."/>
            <person name="Liang J."/>
            <person name="Brachmann A."/>
            <person name="Marin M."/>
        </authorList>
    </citation>
    <scope>NUCLEOTIDE SEQUENCE [LARGE SCALE GENOMIC DNA]</scope>
    <source>
        <strain evidence="1 2">Norway</strain>
    </source>
</reference>
<gene>
    <name evidence="1" type="ORF">CUJ84_Chr004549</name>
</gene>
<protein>
    <submittedName>
        <fullName evidence="1">Uncharacterized protein</fullName>
    </submittedName>
</protein>
<accession>A0A2K9Z9B9</accession>
<dbReference type="AlphaFoldDB" id="A0A2K9Z9B9"/>
<proteinExistence type="predicted"/>
<evidence type="ECO:0000313" key="1">
    <source>
        <dbReference type="EMBL" id="AUW44854.1"/>
    </source>
</evidence>